<evidence type="ECO:0000256" key="7">
    <source>
        <dbReference type="SAM" id="MobiDB-lite"/>
    </source>
</evidence>
<keyword evidence="6" id="KW-0067">ATP-binding</keyword>
<dbReference type="SUPFAM" id="SSF56112">
    <property type="entry name" value="Protein kinase-like (PK-like)"/>
    <property type="match status" value="1"/>
</dbReference>
<feature type="compositionally biased region" description="Polar residues" evidence="7">
    <location>
        <begin position="453"/>
        <end position="469"/>
    </location>
</feature>
<dbReference type="HOGENOM" id="CLU_000288_188_0_1"/>
<dbReference type="GO" id="GO:0005524">
    <property type="term" value="F:ATP binding"/>
    <property type="evidence" value="ECO:0007669"/>
    <property type="project" value="UniProtKB-KW"/>
</dbReference>
<keyword evidence="5" id="KW-0418">Kinase</keyword>
<evidence type="ECO:0000256" key="4">
    <source>
        <dbReference type="ARBA" id="ARBA00022741"/>
    </source>
</evidence>
<dbReference type="PANTHER" id="PTHR24346:SF82">
    <property type="entry name" value="KP78A-RELATED"/>
    <property type="match status" value="1"/>
</dbReference>
<evidence type="ECO:0000256" key="6">
    <source>
        <dbReference type="ARBA" id="ARBA00022840"/>
    </source>
</evidence>
<proteinExistence type="inferred from homology"/>
<dbReference type="SMART" id="SM00220">
    <property type="entry name" value="S_TKc"/>
    <property type="match status" value="1"/>
</dbReference>
<accession>A0A0C9XTK7</accession>
<dbReference type="PANTHER" id="PTHR24346">
    <property type="entry name" value="MAP/MICROTUBULE AFFINITY-REGULATING KINASE"/>
    <property type="match status" value="1"/>
</dbReference>
<dbReference type="GO" id="GO:0000226">
    <property type="term" value="P:microtubule cytoskeleton organization"/>
    <property type="evidence" value="ECO:0007669"/>
    <property type="project" value="TreeGrafter"/>
</dbReference>
<evidence type="ECO:0000259" key="8">
    <source>
        <dbReference type="PROSITE" id="PS50011"/>
    </source>
</evidence>
<name>A0A0C9XTK7_9AGAR</name>
<keyword evidence="2" id="KW-0723">Serine/threonine-protein kinase</keyword>
<gene>
    <name evidence="9" type="ORF">K443DRAFT_133138</name>
</gene>
<dbReference type="PROSITE" id="PS00108">
    <property type="entry name" value="PROTEIN_KINASE_ST"/>
    <property type="match status" value="1"/>
</dbReference>
<evidence type="ECO:0000256" key="5">
    <source>
        <dbReference type="ARBA" id="ARBA00022777"/>
    </source>
</evidence>
<keyword evidence="4" id="KW-0547">Nucleotide-binding</keyword>
<dbReference type="Pfam" id="PF00069">
    <property type="entry name" value="Pkinase"/>
    <property type="match status" value="1"/>
</dbReference>
<evidence type="ECO:0000256" key="2">
    <source>
        <dbReference type="ARBA" id="ARBA00022527"/>
    </source>
</evidence>
<sequence>MLDHYRLGKMLGFESTGKVNLATHKVTGEKVVVKIVPRFYPPIEVKGVDLPPVASRLASHDMAREKRILREASLVNLLHHPYIREMLEKVVDNHHHYLVFEHAQDSVQLLDYIITHGHFSERLARKVARQIGSALEYCHMNNIVHRDLKLENILISPRGKIKITDFGLSNLYNPNDHLSTFCGSSYFPAPELLNSAPYTGPEVDIWSFGVVLYTMVCGTVPWDDENPAALQAKIRRGSLKFPAWLSPQCRDLLSRMLKVTREKRASLSEVTCHPWMIQGFSGPADNHLPARRPLDGRKLDRQVIHAMKKFEFGSDQEIERKLIDILETDVYLHVLRQWEQRRSPGLDGGNVVNDDDLSDDAVQLTSPFDEVDHGRKTGLFEQCRKKVSSVFSSSSSSSAANAEMYNQVEHQCDPDPPSSAANRNWEPQDPTRGFHPLISMYYLTKEKMERSRQASVQDGASDQRTSDGS</sequence>
<comment type="similarity">
    <text evidence="1">Belongs to the protein kinase superfamily. CAMK Ser/Thr protein kinase family. NIM1 subfamily.</text>
</comment>
<protein>
    <recommendedName>
        <fullName evidence="8">Protein kinase domain-containing protein</fullName>
    </recommendedName>
</protein>
<reference evidence="9 10" key="1">
    <citation type="submission" date="2014-04" db="EMBL/GenBank/DDBJ databases">
        <authorList>
            <consortium name="DOE Joint Genome Institute"/>
            <person name="Kuo A."/>
            <person name="Kohler A."/>
            <person name="Nagy L.G."/>
            <person name="Floudas D."/>
            <person name="Copeland A."/>
            <person name="Barry K.W."/>
            <person name="Cichocki N."/>
            <person name="Veneault-Fourrey C."/>
            <person name="LaButti K."/>
            <person name="Lindquist E.A."/>
            <person name="Lipzen A."/>
            <person name="Lundell T."/>
            <person name="Morin E."/>
            <person name="Murat C."/>
            <person name="Sun H."/>
            <person name="Tunlid A."/>
            <person name="Henrissat B."/>
            <person name="Grigoriev I.V."/>
            <person name="Hibbett D.S."/>
            <person name="Martin F."/>
            <person name="Nordberg H.P."/>
            <person name="Cantor M.N."/>
            <person name="Hua S.X."/>
        </authorList>
    </citation>
    <scope>NUCLEOTIDE SEQUENCE [LARGE SCALE GENOMIC DNA]</scope>
    <source>
        <strain evidence="9 10">LaAM-08-1</strain>
    </source>
</reference>
<dbReference type="FunFam" id="1.10.510.10:FF:000571">
    <property type="entry name" value="Maternal embryonic leucine zipper kinase"/>
    <property type="match status" value="1"/>
</dbReference>
<evidence type="ECO:0000256" key="3">
    <source>
        <dbReference type="ARBA" id="ARBA00022679"/>
    </source>
</evidence>
<dbReference type="GO" id="GO:0004674">
    <property type="term" value="F:protein serine/threonine kinase activity"/>
    <property type="evidence" value="ECO:0007669"/>
    <property type="project" value="UniProtKB-KW"/>
</dbReference>
<dbReference type="OrthoDB" id="193931at2759"/>
<evidence type="ECO:0000313" key="9">
    <source>
        <dbReference type="EMBL" id="KIJ99272.1"/>
    </source>
</evidence>
<evidence type="ECO:0000256" key="1">
    <source>
        <dbReference type="ARBA" id="ARBA00010791"/>
    </source>
</evidence>
<dbReference type="GO" id="GO:0035556">
    <property type="term" value="P:intracellular signal transduction"/>
    <property type="evidence" value="ECO:0007669"/>
    <property type="project" value="TreeGrafter"/>
</dbReference>
<feature type="domain" description="Protein kinase" evidence="8">
    <location>
        <begin position="5"/>
        <end position="276"/>
    </location>
</feature>
<evidence type="ECO:0000313" key="10">
    <source>
        <dbReference type="Proteomes" id="UP000054477"/>
    </source>
</evidence>
<dbReference type="AlphaFoldDB" id="A0A0C9XTK7"/>
<dbReference type="STRING" id="1095629.A0A0C9XTK7"/>
<dbReference type="Proteomes" id="UP000054477">
    <property type="component" value="Unassembled WGS sequence"/>
</dbReference>
<dbReference type="Gene3D" id="1.10.510.10">
    <property type="entry name" value="Transferase(Phosphotransferase) domain 1"/>
    <property type="match status" value="1"/>
</dbReference>
<dbReference type="GO" id="GO:0005737">
    <property type="term" value="C:cytoplasm"/>
    <property type="evidence" value="ECO:0007669"/>
    <property type="project" value="TreeGrafter"/>
</dbReference>
<dbReference type="EMBL" id="KN838650">
    <property type="protein sequence ID" value="KIJ99272.1"/>
    <property type="molecule type" value="Genomic_DNA"/>
</dbReference>
<organism evidence="9 10">
    <name type="scientific">Laccaria amethystina LaAM-08-1</name>
    <dbReference type="NCBI Taxonomy" id="1095629"/>
    <lineage>
        <taxon>Eukaryota</taxon>
        <taxon>Fungi</taxon>
        <taxon>Dikarya</taxon>
        <taxon>Basidiomycota</taxon>
        <taxon>Agaricomycotina</taxon>
        <taxon>Agaricomycetes</taxon>
        <taxon>Agaricomycetidae</taxon>
        <taxon>Agaricales</taxon>
        <taxon>Agaricineae</taxon>
        <taxon>Hydnangiaceae</taxon>
        <taxon>Laccaria</taxon>
    </lineage>
</organism>
<keyword evidence="3" id="KW-0808">Transferase</keyword>
<dbReference type="InterPro" id="IPR000719">
    <property type="entry name" value="Prot_kinase_dom"/>
</dbReference>
<keyword evidence="10" id="KW-1185">Reference proteome</keyword>
<dbReference type="InterPro" id="IPR008271">
    <property type="entry name" value="Ser/Thr_kinase_AS"/>
</dbReference>
<feature type="region of interest" description="Disordered" evidence="7">
    <location>
        <begin position="409"/>
        <end position="469"/>
    </location>
</feature>
<dbReference type="PROSITE" id="PS50011">
    <property type="entry name" value="PROTEIN_KINASE_DOM"/>
    <property type="match status" value="1"/>
</dbReference>
<dbReference type="InterPro" id="IPR011009">
    <property type="entry name" value="Kinase-like_dom_sf"/>
</dbReference>
<reference evidence="10" key="2">
    <citation type="submission" date="2015-01" db="EMBL/GenBank/DDBJ databases">
        <title>Evolutionary Origins and Diversification of the Mycorrhizal Mutualists.</title>
        <authorList>
            <consortium name="DOE Joint Genome Institute"/>
            <consortium name="Mycorrhizal Genomics Consortium"/>
            <person name="Kohler A."/>
            <person name="Kuo A."/>
            <person name="Nagy L.G."/>
            <person name="Floudas D."/>
            <person name="Copeland A."/>
            <person name="Barry K.W."/>
            <person name="Cichocki N."/>
            <person name="Veneault-Fourrey C."/>
            <person name="LaButti K."/>
            <person name="Lindquist E.A."/>
            <person name="Lipzen A."/>
            <person name="Lundell T."/>
            <person name="Morin E."/>
            <person name="Murat C."/>
            <person name="Riley R."/>
            <person name="Ohm R."/>
            <person name="Sun H."/>
            <person name="Tunlid A."/>
            <person name="Henrissat B."/>
            <person name="Grigoriev I.V."/>
            <person name="Hibbett D.S."/>
            <person name="Martin F."/>
        </authorList>
    </citation>
    <scope>NUCLEOTIDE SEQUENCE [LARGE SCALE GENOMIC DNA]</scope>
    <source>
        <strain evidence="10">LaAM-08-1</strain>
    </source>
</reference>